<dbReference type="PANTHER" id="PTHR11567:SF127">
    <property type="entry name" value="HISTIDINE ACID PHOSPHATASE"/>
    <property type="match status" value="1"/>
</dbReference>
<protein>
    <submittedName>
        <fullName evidence="5">Histidine phosphatase superfamily</fullName>
    </submittedName>
</protein>
<dbReference type="PANTHER" id="PTHR11567">
    <property type="entry name" value="ACID PHOSPHATASE-RELATED"/>
    <property type="match status" value="1"/>
</dbReference>
<feature type="region of interest" description="Disordered" evidence="2">
    <location>
        <begin position="561"/>
        <end position="594"/>
    </location>
</feature>
<dbReference type="Proteomes" id="UP001321749">
    <property type="component" value="Unassembled WGS sequence"/>
</dbReference>
<feature type="chain" id="PRO_5043384447" evidence="4">
    <location>
        <begin position="22"/>
        <end position="632"/>
    </location>
</feature>
<dbReference type="InterPro" id="IPR000560">
    <property type="entry name" value="His_Pase_clade-2"/>
</dbReference>
<dbReference type="Gene3D" id="3.40.50.1240">
    <property type="entry name" value="Phosphoglycerate mutase-like"/>
    <property type="match status" value="1"/>
</dbReference>
<feature type="region of interest" description="Disordered" evidence="2">
    <location>
        <begin position="608"/>
        <end position="632"/>
    </location>
</feature>
<evidence type="ECO:0000313" key="6">
    <source>
        <dbReference type="Proteomes" id="UP001321749"/>
    </source>
</evidence>
<reference evidence="5" key="1">
    <citation type="journal article" date="2023" name="Mol. Phylogenet. Evol.">
        <title>Genome-scale phylogeny and comparative genomics of the fungal order Sordariales.</title>
        <authorList>
            <person name="Hensen N."/>
            <person name="Bonometti L."/>
            <person name="Westerberg I."/>
            <person name="Brannstrom I.O."/>
            <person name="Guillou S."/>
            <person name="Cros-Aarteil S."/>
            <person name="Calhoun S."/>
            <person name="Haridas S."/>
            <person name="Kuo A."/>
            <person name="Mondo S."/>
            <person name="Pangilinan J."/>
            <person name="Riley R."/>
            <person name="LaButti K."/>
            <person name="Andreopoulos B."/>
            <person name="Lipzen A."/>
            <person name="Chen C."/>
            <person name="Yan M."/>
            <person name="Daum C."/>
            <person name="Ng V."/>
            <person name="Clum A."/>
            <person name="Steindorff A."/>
            <person name="Ohm R.A."/>
            <person name="Martin F."/>
            <person name="Silar P."/>
            <person name="Natvig D.O."/>
            <person name="Lalanne C."/>
            <person name="Gautier V."/>
            <person name="Ament-Velasquez S.L."/>
            <person name="Kruys A."/>
            <person name="Hutchinson M.I."/>
            <person name="Powell A.J."/>
            <person name="Barry K."/>
            <person name="Miller A.N."/>
            <person name="Grigoriev I.V."/>
            <person name="Debuchy R."/>
            <person name="Gladieux P."/>
            <person name="Hiltunen Thoren M."/>
            <person name="Johannesson H."/>
        </authorList>
    </citation>
    <scope>NUCLEOTIDE SEQUENCE</scope>
    <source>
        <strain evidence="5">PSN324</strain>
    </source>
</reference>
<keyword evidence="3" id="KW-1133">Transmembrane helix</keyword>
<evidence type="ECO:0000313" key="5">
    <source>
        <dbReference type="EMBL" id="KAK4465979.1"/>
    </source>
</evidence>
<organism evidence="5 6">
    <name type="scientific">Cladorrhinum samala</name>
    <dbReference type="NCBI Taxonomy" id="585594"/>
    <lineage>
        <taxon>Eukaryota</taxon>
        <taxon>Fungi</taxon>
        <taxon>Dikarya</taxon>
        <taxon>Ascomycota</taxon>
        <taxon>Pezizomycotina</taxon>
        <taxon>Sordariomycetes</taxon>
        <taxon>Sordariomycetidae</taxon>
        <taxon>Sordariales</taxon>
        <taxon>Podosporaceae</taxon>
        <taxon>Cladorrhinum</taxon>
    </lineage>
</organism>
<evidence type="ECO:0000256" key="4">
    <source>
        <dbReference type="SAM" id="SignalP"/>
    </source>
</evidence>
<dbReference type="InterPro" id="IPR050645">
    <property type="entry name" value="Histidine_acid_phosphatase"/>
</dbReference>
<feature type="signal peptide" evidence="4">
    <location>
        <begin position="1"/>
        <end position="21"/>
    </location>
</feature>
<evidence type="ECO:0000256" key="3">
    <source>
        <dbReference type="SAM" id="Phobius"/>
    </source>
</evidence>
<keyword evidence="3" id="KW-0472">Membrane</keyword>
<keyword evidence="6" id="KW-1185">Reference proteome</keyword>
<name>A0AAV9HYM5_9PEZI</name>
<comment type="similarity">
    <text evidence="1">Belongs to the histidine acid phosphatase family.</text>
</comment>
<dbReference type="EMBL" id="MU864935">
    <property type="protein sequence ID" value="KAK4465979.1"/>
    <property type="molecule type" value="Genomic_DNA"/>
</dbReference>
<evidence type="ECO:0000256" key="1">
    <source>
        <dbReference type="ARBA" id="ARBA00005375"/>
    </source>
</evidence>
<dbReference type="InterPro" id="IPR029033">
    <property type="entry name" value="His_PPase_superfam"/>
</dbReference>
<accession>A0AAV9HYM5</accession>
<dbReference type="GO" id="GO:0016791">
    <property type="term" value="F:phosphatase activity"/>
    <property type="evidence" value="ECO:0007669"/>
    <property type="project" value="TreeGrafter"/>
</dbReference>
<keyword evidence="3" id="KW-0812">Transmembrane</keyword>
<proteinExistence type="inferred from homology"/>
<dbReference type="AlphaFoldDB" id="A0AAV9HYM5"/>
<evidence type="ECO:0000256" key="2">
    <source>
        <dbReference type="SAM" id="MobiDB-lite"/>
    </source>
</evidence>
<dbReference type="Pfam" id="PF00328">
    <property type="entry name" value="His_Phos_2"/>
    <property type="match status" value="1"/>
</dbReference>
<comment type="caution">
    <text evidence="5">The sequence shown here is derived from an EMBL/GenBank/DDBJ whole genome shotgun (WGS) entry which is preliminary data.</text>
</comment>
<feature type="transmembrane region" description="Helical" evidence="3">
    <location>
        <begin position="485"/>
        <end position="511"/>
    </location>
</feature>
<reference evidence="5" key="2">
    <citation type="submission" date="2023-06" db="EMBL/GenBank/DDBJ databases">
        <authorList>
            <consortium name="Lawrence Berkeley National Laboratory"/>
            <person name="Mondo S.J."/>
            <person name="Hensen N."/>
            <person name="Bonometti L."/>
            <person name="Westerberg I."/>
            <person name="Brannstrom I.O."/>
            <person name="Guillou S."/>
            <person name="Cros-Aarteil S."/>
            <person name="Calhoun S."/>
            <person name="Haridas S."/>
            <person name="Kuo A."/>
            <person name="Pangilinan J."/>
            <person name="Riley R."/>
            <person name="Labutti K."/>
            <person name="Andreopoulos B."/>
            <person name="Lipzen A."/>
            <person name="Chen C."/>
            <person name="Yanf M."/>
            <person name="Daum C."/>
            <person name="Ng V."/>
            <person name="Clum A."/>
            <person name="Steindorff A."/>
            <person name="Ohm R."/>
            <person name="Martin F."/>
            <person name="Silar P."/>
            <person name="Natvig D."/>
            <person name="Lalanne C."/>
            <person name="Gautier V."/>
            <person name="Ament-Velasquez S.L."/>
            <person name="Kruys A."/>
            <person name="Hutchinson M.I."/>
            <person name="Powell A.J."/>
            <person name="Barry K."/>
            <person name="Miller A.N."/>
            <person name="Grigoriev I.V."/>
            <person name="Debuchy R."/>
            <person name="Gladieux P."/>
            <person name="Thoren M.H."/>
            <person name="Johannesson H."/>
        </authorList>
    </citation>
    <scope>NUCLEOTIDE SEQUENCE</scope>
    <source>
        <strain evidence="5">PSN324</strain>
    </source>
</reference>
<gene>
    <name evidence="5" type="ORF">QBC42DRAFT_331940</name>
</gene>
<keyword evidence="4" id="KW-0732">Signal</keyword>
<feature type="compositionally biased region" description="Low complexity" evidence="2">
    <location>
        <begin position="578"/>
        <end position="594"/>
    </location>
</feature>
<sequence>MRDPAASFLAVLALIVPGSSAQATNTKVERVWSSVSWVHYGDRTPFVSATNPATLTPLGAHRLLNQGGAVRDRYLWRTRVGPDENGDDIAPIAGISRNAIDNSQLNILSTTDSYVVGSALAFLQGLYPPVTQAFPNATGGIEAASLSNGTVMNYPLGGYQYPNVRTFSRANDPDSIWLQGHAHCPEYLHSMLYPANDSYAASINEANLDFYRGLYNRTFKGAFALSSTNFFNAYNLYDYANYHYTHKNNNNDDDDDDDDNNSLGLDMGEMLRLRALASVEQRWRNGNLTVSGSTPGDRIRAISGRTLAAKVMSFFMDNIRSGGQVSKLNLVFTSFEPFLAFFSLAGLTAGPSYQLFNPLPYPGATMLFELFSLHDEDDSSFPGMANLSVRFLYRNGTEEGSRFRVYSIFDNVVAYPDMSFSQFAKYMEGVGVATVRDWCRICDSAAFFCAAADGNGNGGWGSGNDGGGGRGLFGEGRRGGLSPTAAGAVGAVVTLAVTGLVLLVTMLVGGLRFHKAAGAKRGSFFGGGFKGPEKKEDDADVEYAKGGVRHERTGSWELRDGVKKSSGPGLSVNTVGASESVRPVSPVSPVSPASVTGVGATVIARDLAHPAKQADDDNLSVYGQEPVRPREF</sequence>
<dbReference type="SUPFAM" id="SSF53254">
    <property type="entry name" value="Phosphoglycerate mutase-like"/>
    <property type="match status" value="1"/>
</dbReference>